<evidence type="ECO:0000256" key="1">
    <source>
        <dbReference type="SAM" id="MobiDB-lite"/>
    </source>
</evidence>
<dbReference type="AlphaFoldDB" id="A0A1I9YEP9"/>
<evidence type="ECO:0000313" key="2">
    <source>
        <dbReference type="EMBL" id="APA84782.1"/>
    </source>
</evidence>
<protein>
    <submittedName>
        <fullName evidence="2">Uncharacterized protein</fullName>
    </submittedName>
</protein>
<organism evidence="2">
    <name type="scientific">Paraburkholderia sprentiae WSM5005</name>
    <dbReference type="NCBI Taxonomy" id="754502"/>
    <lineage>
        <taxon>Bacteria</taxon>
        <taxon>Pseudomonadati</taxon>
        <taxon>Pseudomonadota</taxon>
        <taxon>Betaproteobacteria</taxon>
        <taxon>Burkholderiales</taxon>
        <taxon>Burkholderiaceae</taxon>
        <taxon>Paraburkholderia</taxon>
    </lineage>
</organism>
<accession>A0A1I9YEP9</accession>
<reference evidence="2" key="1">
    <citation type="submission" date="2016-09" db="EMBL/GenBank/DDBJ databases">
        <title>The Complete Genome of Burkholderia sprentiae wsm5005.</title>
        <authorList>
            <person name="De Meyer S."/>
            <person name="Wang P."/>
            <person name="Terpolilli J."/>
        </authorList>
    </citation>
    <scope>NUCLEOTIDE SEQUENCE [LARGE SCALE GENOMIC DNA]</scope>
    <source>
        <strain evidence="2">WSM5005</strain>
    </source>
</reference>
<name>A0A1I9YEP9_9BURK</name>
<dbReference type="EMBL" id="CP017561">
    <property type="protein sequence ID" value="APA84782.1"/>
    <property type="molecule type" value="Genomic_DNA"/>
</dbReference>
<proteinExistence type="predicted"/>
<gene>
    <name evidence="2" type="ORF">BJG93_04830</name>
</gene>
<feature type="compositionally biased region" description="Polar residues" evidence="1">
    <location>
        <begin position="37"/>
        <end position="52"/>
    </location>
</feature>
<feature type="region of interest" description="Disordered" evidence="1">
    <location>
        <begin position="20"/>
        <end position="62"/>
    </location>
</feature>
<sequence length="62" mass="6510">MMMNGREKSDSAVVAMKPANKAGEPVAERAEPGAGTEGNTGQPHTHRAQNCNLYGKLQDSGI</sequence>